<accession>A0A4Q9QAW1</accession>
<evidence type="ECO:0000313" key="1">
    <source>
        <dbReference type="EMBL" id="TBU64246.1"/>
    </source>
</evidence>
<keyword evidence="2" id="KW-1185">Reference proteome</keyword>
<evidence type="ECO:0000313" key="2">
    <source>
        <dbReference type="Proteomes" id="UP000292082"/>
    </source>
</evidence>
<name>A0A4Q9QAW1_9APHY</name>
<dbReference type="AlphaFoldDB" id="A0A4Q9QAW1"/>
<dbReference type="EMBL" id="ML145086">
    <property type="protein sequence ID" value="TBU64246.1"/>
    <property type="molecule type" value="Genomic_DNA"/>
</dbReference>
<proteinExistence type="predicted"/>
<reference evidence="1 2" key="1">
    <citation type="submission" date="2019-01" db="EMBL/GenBank/DDBJ databases">
        <title>Draft genome sequences of three monokaryotic isolates of the white-rot basidiomycete fungus Dichomitus squalens.</title>
        <authorList>
            <consortium name="DOE Joint Genome Institute"/>
            <person name="Lopez S.C."/>
            <person name="Andreopoulos B."/>
            <person name="Pangilinan J."/>
            <person name="Lipzen A."/>
            <person name="Riley R."/>
            <person name="Ahrendt S."/>
            <person name="Ng V."/>
            <person name="Barry K."/>
            <person name="Daum C."/>
            <person name="Grigoriev I.V."/>
            <person name="Hilden K.S."/>
            <person name="Makela M.R."/>
            <person name="de Vries R.P."/>
        </authorList>
    </citation>
    <scope>NUCLEOTIDE SEQUENCE [LARGE SCALE GENOMIC DNA]</scope>
    <source>
        <strain evidence="1 2">CBS 464.89</strain>
    </source>
</reference>
<organism evidence="1 2">
    <name type="scientific">Dichomitus squalens</name>
    <dbReference type="NCBI Taxonomy" id="114155"/>
    <lineage>
        <taxon>Eukaryota</taxon>
        <taxon>Fungi</taxon>
        <taxon>Dikarya</taxon>
        <taxon>Basidiomycota</taxon>
        <taxon>Agaricomycotina</taxon>
        <taxon>Agaricomycetes</taxon>
        <taxon>Polyporales</taxon>
        <taxon>Polyporaceae</taxon>
        <taxon>Dichomitus</taxon>
    </lineage>
</organism>
<gene>
    <name evidence="1" type="ORF">BD310DRAFT_914309</name>
</gene>
<dbReference type="Proteomes" id="UP000292082">
    <property type="component" value="Unassembled WGS sequence"/>
</dbReference>
<protein>
    <submittedName>
        <fullName evidence="1">Uncharacterized protein</fullName>
    </submittedName>
</protein>
<sequence length="100" mass="11066">MTPLPAAPSVCQLLLRSAEWTSTTQGGTSTVVLDSLCSIVLSNRGDADYFRRCAEQSELEGEEEKSYADVDEEERKISPLIHRDVGHTPTVPTYKCLVHE</sequence>